<keyword evidence="2" id="KW-1185">Reference proteome</keyword>
<sequence length="132" mass="15335">MHVTPHGFRASIATILHERDVSRDTIKFLLGCSDKIYTLHSYLCRHRKKLNRLRHELTLIEQEKEEEVELLKKRKGKNIENKEGAEVVVLHNPVKEAPSNHSNMISQEEFLQIMKVNKTAAMALVEKTLLLR</sequence>
<dbReference type="RefSeq" id="WP_213100890.1">
    <property type="nucleotide sequence ID" value="NZ_JAGYPM010000001.1"/>
</dbReference>
<comment type="caution">
    <text evidence="1">The sequence shown here is derived from an EMBL/GenBank/DDBJ whole genome shotgun (WGS) entry which is preliminary data.</text>
</comment>
<evidence type="ECO:0000313" key="2">
    <source>
        <dbReference type="Proteomes" id="UP000681027"/>
    </source>
</evidence>
<evidence type="ECO:0008006" key="3">
    <source>
        <dbReference type="Google" id="ProtNLM"/>
    </source>
</evidence>
<organism evidence="1 2">
    <name type="scientific">Cytobacillus citreus</name>
    <dbReference type="NCBI Taxonomy" id="2833586"/>
    <lineage>
        <taxon>Bacteria</taxon>
        <taxon>Bacillati</taxon>
        <taxon>Bacillota</taxon>
        <taxon>Bacilli</taxon>
        <taxon>Bacillales</taxon>
        <taxon>Bacillaceae</taxon>
        <taxon>Cytobacillus</taxon>
    </lineage>
</organism>
<reference evidence="1 2" key="1">
    <citation type="submission" date="2021-05" db="EMBL/GenBank/DDBJ databases">
        <title>Novel Bacillus species.</title>
        <authorList>
            <person name="Liu G."/>
        </authorList>
    </citation>
    <scope>NUCLEOTIDE SEQUENCE [LARGE SCALE GENOMIC DNA]</scope>
    <source>
        <strain evidence="1 2">FJAT-49705</strain>
    </source>
</reference>
<dbReference type="EMBL" id="JAGYPM010000001">
    <property type="protein sequence ID" value="MBS4189457.1"/>
    <property type="molecule type" value="Genomic_DNA"/>
</dbReference>
<accession>A0ABS5NNP5</accession>
<gene>
    <name evidence="1" type="ORF">KHA94_04385</name>
</gene>
<dbReference type="Proteomes" id="UP000681027">
    <property type="component" value="Unassembled WGS sequence"/>
</dbReference>
<dbReference type="SUPFAM" id="SSF56349">
    <property type="entry name" value="DNA breaking-rejoining enzymes"/>
    <property type="match status" value="1"/>
</dbReference>
<dbReference type="InterPro" id="IPR011010">
    <property type="entry name" value="DNA_brk_join_enz"/>
</dbReference>
<name>A0ABS5NNP5_9BACI</name>
<proteinExistence type="predicted"/>
<evidence type="ECO:0000313" key="1">
    <source>
        <dbReference type="EMBL" id="MBS4189457.1"/>
    </source>
</evidence>
<protein>
    <recommendedName>
        <fullName evidence="3">Tyr recombinase domain-containing protein</fullName>
    </recommendedName>
</protein>